<keyword evidence="4" id="KW-0732">Signal</keyword>
<evidence type="ECO:0000313" key="6">
    <source>
        <dbReference type="EMBL" id="QWG13308.1"/>
    </source>
</evidence>
<feature type="region of interest" description="Disordered" evidence="3">
    <location>
        <begin position="24"/>
        <end position="57"/>
    </location>
</feature>
<evidence type="ECO:0000256" key="3">
    <source>
        <dbReference type="SAM" id="MobiDB-lite"/>
    </source>
</evidence>
<dbReference type="SUPFAM" id="SSF49503">
    <property type="entry name" value="Cupredoxins"/>
    <property type="match status" value="1"/>
</dbReference>
<evidence type="ECO:0000259" key="5">
    <source>
        <dbReference type="Pfam" id="PF00127"/>
    </source>
</evidence>
<dbReference type="InterPro" id="IPR000923">
    <property type="entry name" value="BlueCu_1"/>
</dbReference>
<dbReference type="Proteomes" id="UP000680839">
    <property type="component" value="Chromosome"/>
</dbReference>
<dbReference type="PANTHER" id="PTHR38439:SF3">
    <property type="entry name" value="COPPER-RESISTANT CUPROPROTEIN COPI"/>
    <property type="match status" value="1"/>
</dbReference>
<sequence length="171" mass="18583">MMNWNRSGIALVAAALLSASAWAGEGPAGHSHGHGHGHDHDHGESFSAGEPGNPKKPAKIVQVTMGESDGKMLFVPVRVEIKKGEQIKFVLRNNGELDHEFVLANTAENLKHAEVMQKNPGMAHEDANSRWLAPKKTSEMVWKFTKAGEFEYACLIPGHREAGMVGTILVK</sequence>
<evidence type="ECO:0000256" key="2">
    <source>
        <dbReference type="ARBA" id="ARBA00023008"/>
    </source>
</evidence>
<dbReference type="InterPro" id="IPR050845">
    <property type="entry name" value="Cu-binding_ET"/>
</dbReference>
<reference evidence="6" key="1">
    <citation type="submission" date="2021-06" db="EMBL/GenBank/DDBJ databases">
        <title>Bradyrhizobium sp. S2-20-1 Genome sequencing.</title>
        <authorList>
            <person name="Jin L."/>
        </authorList>
    </citation>
    <scope>NUCLEOTIDE SEQUENCE</scope>
    <source>
        <strain evidence="6">S2-20-1</strain>
    </source>
</reference>
<organism evidence="6 7">
    <name type="scientific">Bradyrhizobium sediminis</name>
    <dbReference type="NCBI Taxonomy" id="2840469"/>
    <lineage>
        <taxon>Bacteria</taxon>
        <taxon>Pseudomonadati</taxon>
        <taxon>Pseudomonadota</taxon>
        <taxon>Alphaproteobacteria</taxon>
        <taxon>Hyphomicrobiales</taxon>
        <taxon>Nitrobacteraceae</taxon>
        <taxon>Bradyrhizobium</taxon>
    </lineage>
</organism>
<dbReference type="Gene3D" id="2.60.40.420">
    <property type="entry name" value="Cupredoxins - blue copper proteins"/>
    <property type="match status" value="1"/>
</dbReference>
<feature type="chain" id="PRO_5036827395" evidence="4">
    <location>
        <begin position="24"/>
        <end position="171"/>
    </location>
</feature>
<keyword evidence="1" id="KW-0479">Metal-binding</keyword>
<feature type="signal peptide" evidence="4">
    <location>
        <begin position="1"/>
        <end position="23"/>
    </location>
</feature>
<feature type="domain" description="Blue (type 1) copper" evidence="5">
    <location>
        <begin position="62"/>
        <end position="171"/>
    </location>
</feature>
<dbReference type="PANTHER" id="PTHR38439">
    <property type="entry name" value="AURACYANIN-B"/>
    <property type="match status" value="1"/>
</dbReference>
<accession>A0A975NDV9</accession>
<dbReference type="GO" id="GO:0009055">
    <property type="term" value="F:electron transfer activity"/>
    <property type="evidence" value="ECO:0007669"/>
    <property type="project" value="InterPro"/>
</dbReference>
<dbReference type="CDD" id="cd04211">
    <property type="entry name" value="Cupredoxin_like_2"/>
    <property type="match status" value="1"/>
</dbReference>
<name>A0A975NDV9_9BRAD</name>
<protein>
    <submittedName>
        <fullName evidence="6">Cupredoxin family protein</fullName>
    </submittedName>
</protein>
<dbReference type="Pfam" id="PF00127">
    <property type="entry name" value="Copper-bind"/>
    <property type="match status" value="1"/>
</dbReference>
<gene>
    <name evidence="6" type="ORF">KMZ29_00715</name>
</gene>
<evidence type="ECO:0000313" key="7">
    <source>
        <dbReference type="Proteomes" id="UP000680839"/>
    </source>
</evidence>
<dbReference type="AlphaFoldDB" id="A0A975NDV9"/>
<dbReference type="InterPro" id="IPR008972">
    <property type="entry name" value="Cupredoxin"/>
</dbReference>
<dbReference type="EMBL" id="CP076134">
    <property type="protein sequence ID" value="QWG13308.1"/>
    <property type="molecule type" value="Genomic_DNA"/>
</dbReference>
<dbReference type="GO" id="GO:0005507">
    <property type="term" value="F:copper ion binding"/>
    <property type="evidence" value="ECO:0007669"/>
    <property type="project" value="InterPro"/>
</dbReference>
<dbReference type="RefSeq" id="WP_215622040.1">
    <property type="nucleotide sequence ID" value="NZ_CP076134.1"/>
</dbReference>
<evidence type="ECO:0000256" key="1">
    <source>
        <dbReference type="ARBA" id="ARBA00022723"/>
    </source>
</evidence>
<proteinExistence type="predicted"/>
<evidence type="ECO:0000256" key="4">
    <source>
        <dbReference type="SAM" id="SignalP"/>
    </source>
</evidence>
<keyword evidence="2" id="KW-0186">Copper</keyword>